<dbReference type="Proteomes" id="UP000789405">
    <property type="component" value="Unassembled WGS sequence"/>
</dbReference>
<evidence type="ECO:0000313" key="1">
    <source>
        <dbReference type="EMBL" id="CAG8800562.1"/>
    </source>
</evidence>
<organism evidence="1 2">
    <name type="scientific">Dentiscutata erythropus</name>
    <dbReference type="NCBI Taxonomy" id="1348616"/>
    <lineage>
        <taxon>Eukaryota</taxon>
        <taxon>Fungi</taxon>
        <taxon>Fungi incertae sedis</taxon>
        <taxon>Mucoromycota</taxon>
        <taxon>Glomeromycotina</taxon>
        <taxon>Glomeromycetes</taxon>
        <taxon>Diversisporales</taxon>
        <taxon>Gigasporaceae</taxon>
        <taxon>Dentiscutata</taxon>
    </lineage>
</organism>
<dbReference type="EMBL" id="CAJVPY010034976">
    <property type="protein sequence ID" value="CAG8800562.1"/>
    <property type="molecule type" value="Genomic_DNA"/>
</dbReference>
<gene>
    <name evidence="1" type="ORF">DERYTH_LOCUS23285</name>
</gene>
<protein>
    <submittedName>
        <fullName evidence="1">25081_t:CDS:1</fullName>
    </submittedName>
</protein>
<reference evidence="1" key="1">
    <citation type="submission" date="2021-06" db="EMBL/GenBank/DDBJ databases">
        <authorList>
            <person name="Kallberg Y."/>
            <person name="Tangrot J."/>
            <person name="Rosling A."/>
        </authorList>
    </citation>
    <scope>NUCLEOTIDE SEQUENCE</scope>
    <source>
        <strain evidence="1">MA453B</strain>
    </source>
</reference>
<keyword evidence="2" id="KW-1185">Reference proteome</keyword>
<comment type="caution">
    <text evidence="1">The sequence shown here is derived from an EMBL/GenBank/DDBJ whole genome shotgun (WGS) entry which is preliminary data.</text>
</comment>
<name>A0A9N9JXG6_9GLOM</name>
<feature type="non-terminal residue" evidence="1">
    <location>
        <position position="1"/>
    </location>
</feature>
<proteinExistence type="predicted"/>
<sequence length="86" mass="10333">NFMNNKTEYTNVDPFFKEFDDELLQINVEEVSIKMNNELAVEKFFDIRTFELNQEEKVKKNSNTYSQRHITSIDKDWSIEDIFSLS</sequence>
<dbReference type="OrthoDB" id="2424381at2759"/>
<accession>A0A9N9JXG6</accession>
<evidence type="ECO:0000313" key="2">
    <source>
        <dbReference type="Proteomes" id="UP000789405"/>
    </source>
</evidence>
<dbReference type="AlphaFoldDB" id="A0A9N9JXG6"/>